<keyword evidence="2" id="KW-1185">Reference proteome</keyword>
<comment type="caution">
    <text evidence="1">The sequence shown here is derived from an EMBL/GenBank/DDBJ whole genome shotgun (WGS) entry which is preliminary data.</text>
</comment>
<reference evidence="1 2" key="1">
    <citation type="submission" date="2021-06" db="EMBL/GenBank/DDBJ databases">
        <authorList>
            <person name="Palmer J.M."/>
        </authorList>
    </citation>
    <scope>NUCLEOTIDE SEQUENCE [LARGE SCALE GENOMIC DNA]</scope>
    <source>
        <strain evidence="1 2">XC_2019</strain>
        <tissue evidence="1">Muscle</tissue>
    </source>
</reference>
<proteinExistence type="predicted"/>
<organism evidence="1 2">
    <name type="scientific">Xenoophorus captivus</name>
    <dbReference type="NCBI Taxonomy" id="1517983"/>
    <lineage>
        <taxon>Eukaryota</taxon>
        <taxon>Metazoa</taxon>
        <taxon>Chordata</taxon>
        <taxon>Craniata</taxon>
        <taxon>Vertebrata</taxon>
        <taxon>Euteleostomi</taxon>
        <taxon>Actinopterygii</taxon>
        <taxon>Neopterygii</taxon>
        <taxon>Teleostei</taxon>
        <taxon>Neoteleostei</taxon>
        <taxon>Acanthomorphata</taxon>
        <taxon>Ovalentaria</taxon>
        <taxon>Atherinomorphae</taxon>
        <taxon>Cyprinodontiformes</taxon>
        <taxon>Goodeidae</taxon>
        <taxon>Xenoophorus</taxon>
    </lineage>
</organism>
<dbReference type="EMBL" id="JAHRIN010001580">
    <property type="protein sequence ID" value="MEQ2191989.1"/>
    <property type="molecule type" value="Genomic_DNA"/>
</dbReference>
<name>A0ABV0Q870_9TELE</name>
<evidence type="ECO:0000313" key="2">
    <source>
        <dbReference type="Proteomes" id="UP001434883"/>
    </source>
</evidence>
<gene>
    <name evidence="1" type="ORF">XENOCAPTIV_005377</name>
</gene>
<protein>
    <submittedName>
        <fullName evidence="1">Uncharacterized protein</fullName>
    </submittedName>
</protein>
<dbReference type="Proteomes" id="UP001434883">
    <property type="component" value="Unassembled WGS sequence"/>
</dbReference>
<sequence length="101" mass="11638">MKTGFVFKSLFKGIQRLKTLSLSKSEKQSNKQKSQTVFIPKMRVLSQLQRVLEIWPLDPPRVRVNKVIYEGTHLPSLEIYTSGSVNHKTLQHLNLESICSK</sequence>
<evidence type="ECO:0000313" key="1">
    <source>
        <dbReference type="EMBL" id="MEQ2191989.1"/>
    </source>
</evidence>
<accession>A0ABV0Q870</accession>